<dbReference type="Proteomes" id="UP000814033">
    <property type="component" value="Unassembled WGS sequence"/>
</dbReference>
<evidence type="ECO:0000313" key="2">
    <source>
        <dbReference type="Proteomes" id="UP000814033"/>
    </source>
</evidence>
<protein>
    <submittedName>
        <fullName evidence="1">Uncharacterized protein</fullName>
    </submittedName>
</protein>
<organism evidence="1 2">
    <name type="scientific">Auriscalpium vulgare</name>
    <dbReference type="NCBI Taxonomy" id="40419"/>
    <lineage>
        <taxon>Eukaryota</taxon>
        <taxon>Fungi</taxon>
        <taxon>Dikarya</taxon>
        <taxon>Basidiomycota</taxon>
        <taxon>Agaricomycotina</taxon>
        <taxon>Agaricomycetes</taxon>
        <taxon>Russulales</taxon>
        <taxon>Auriscalpiaceae</taxon>
        <taxon>Auriscalpium</taxon>
    </lineage>
</organism>
<name>A0ACB8REA8_9AGAM</name>
<gene>
    <name evidence="1" type="ORF">FA95DRAFT_1564290</name>
</gene>
<proteinExistence type="predicted"/>
<keyword evidence="2" id="KW-1185">Reference proteome</keyword>
<reference evidence="1" key="2">
    <citation type="journal article" date="2022" name="New Phytol.">
        <title>Evolutionary transition to the ectomycorrhizal habit in the genomes of a hyperdiverse lineage of mushroom-forming fungi.</title>
        <authorList>
            <person name="Looney B."/>
            <person name="Miyauchi S."/>
            <person name="Morin E."/>
            <person name="Drula E."/>
            <person name="Courty P.E."/>
            <person name="Kohler A."/>
            <person name="Kuo A."/>
            <person name="LaButti K."/>
            <person name="Pangilinan J."/>
            <person name="Lipzen A."/>
            <person name="Riley R."/>
            <person name="Andreopoulos W."/>
            <person name="He G."/>
            <person name="Johnson J."/>
            <person name="Nolan M."/>
            <person name="Tritt A."/>
            <person name="Barry K.W."/>
            <person name="Grigoriev I.V."/>
            <person name="Nagy L.G."/>
            <person name="Hibbett D."/>
            <person name="Henrissat B."/>
            <person name="Matheny P.B."/>
            <person name="Labbe J."/>
            <person name="Martin F.M."/>
        </authorList>
    </citation>
    <scope>NUCLEOTIDE SEQUENCE</scope>
    <source>
        <strain evidence="1">FP105234-sp</strain>
    </source>
</reference>
<reference evidence="1" key="1">
    <citation type="submission" date="2021-02" db="EMBL/GenBank/DDBJ databases">
        <authorList>
            <consortium name="DOE Joint Genome Institute"/>
            <person name="Ahrendt S."/>
            <person name="Looney B.P."/>
            <person name="Miyauchi S."/>
            <person name="Morin E."/>
            <person name="Drula E."/>
            <person name="Courty P.E."/>
            <person name="Chicoki N."/>
            <person name="Fauchery L."/>
            <person name="Kohler A."/>
            <person name="Kuo A."/>
            <person name="Labutti K."/>
            <person name="Pangilinan J."/>
            <person name="Lipzen A."/>
            <person name="Riley R."/>
            <person name="Andreopoulos W."/>
            <person name="He G."/>
            <person name="Johnson J."/>
            <person name="Barry K.W."/>
            <person name="Grigoriev I.V."/>
            <person name="Nagy L."/>
            <person name="Hibbett D."/>
            <person name="Henrissat B."/>
            <person name="Matheny P.B."/>
            <person name="Labbe J."/>
            <person name="Martin F."/>
        </authorList>
    </citation>
    <scope>NUCLEOTIDE SEQUENCE</scope>
    <source>
        <strain evidence="1">FP105234-sp</strain>
    </source>
</reference>
<comment type="caution">
    <text evidence="1">The sequence shown here is derived from an EMBL/GenBank/DDBJ whole genome shotgun (WGS) entry which is preliminary data.</text>
</comment>
<sequence length="74" mass="8129">MWSRRGLGGHRGRFAVCRVLVEGVVVKAVLAAAHASAYAPTSRSYLKRQCESGENAGLVCWCTYYTYCLPAGFR</sequence>
<evidence type="ECO:0000313" key="1">
    <source>
        <dbReference type="EMBL" id="KAI0042484.1"/>
    </source>
</evidence>
<accession>A0ACB8REA8</accession>
<dbReference type="EMBL" id="MU276064">
    <property type="protein sequence ID" value="KAI0042484.1"/>
    <property type="molecule type" value="Genomic_DNA"/>
</dbReference>